<dbReference type="KEGG" id="naq:D0T90_08190"/>
<sequence>MLMKKLIGAGVLSMAVLLSGCSASLPSCSSSDAKQLIKQLVNQGNAKLLLGDFVEVRDIDEEAYNRDSEIRVCSAMLVTTKTTEAISYSIKWQNKDNGMFYLEIN</sequence>
<evidence type="ECO:0008006" key="4">
    <source>
        <dbReference type="Google" id="ProtNLM"/>
    </source>
</evidence>
<name>A0A5P3MWL5_NEIAN</name>
<feature type="chain" id="PRO_5030564490" description="Lipoprotein" evidence="1">
    <location>
        <begin position="24"/>
        <end position="105"/>
    </location>
</feature>
<keyword evidence="3" id="KW-1185">Reference proteome</keyword>
<reference evidence="2 3" key="1">
    <citation type="submission" date="2018-08" db="EMBL/GenBank/DDBJ databases">
        <title>Neisseria animalis ATCC 49930 complete genome.</title>
        <authorList>
            <person name="Veseli I.A."/>
            <person name="Mascarenhas dos Santos A.C."/>
            <person name="Buttler R."/>
            <person name="Pombert J.-F."/>
        </authorList>
    </citation>
    <scope>NUCLEOTIDE SEQUENCE [LARGE SCALE GENOMIC DNA]</scope>
    <source>
        <strain evidence="2 3">ATCC 49930</strain>
    </source>
</reference>
<evidence type="ECO:0000313" key="3">
    <source>
        <dbReference type="Proteomes" id="UP000325536"/>
    </source>
</evidence>
<gene>
    <name evidence="2" type="ORF">D0T90_08190</name>
</gene>
<keyword evidence="1" id="KW-0732">Signal</keyword>
<dbReference type="AlphaFoldDB" id="A0A5P3MWL5"/>
<dbReference type="PROSITE" id="PS51257">
    <property type="entry name" value="PROKAR_LIPOPROTEIN"/>
    <property type="match status" value="1"/>
</dbReference>
<evidence type="ECO:0000313" key="2">
    <source>
        <dbReference type="EMBL" id="QEY25049.1"/>
    </source>
</evidence>
<organism evidence="2 3">
    <name type="scientific">Neisseria animalis</name>
    <dbReference type="NCBI Taxonomy" id="492"/>
    <lineage>
        <taxon>Bacteria</taxon>
        <taxon>Pseudomonadati</taxon>
        <taxon>Pseudomonadota</taxon>
        <taxon>Betaproteobacteria</taxon>
        <taxon>Neisseriales</taxon>
        <taxon>Neisseriaceae</taxon>
        <taxon>Neisseria</taxon>
    </lineage>
</organism>
<dbReference type="EMBL" id="CP031699">
    <property type="protein sequence ID" value="QEY25049.1"/>
    <property type="molecule type" value="Genomic_DNA"/>
</dbReference>
<proteinExistence type="predicted"/>
<accession>A0A5P3MWL5</accession>
<dbReference type="Proteomes" id="UP000325536">
    <property type="component" value="Chromosome"/>
</dbReference>
<feature type="signal peptide" evidence="1">
    <location>
        <begin position="1"/>
        <end position="23"/>
    </location>
</feature>
<evidence type="ECO:0000256" key="1">
    <source>
        <dbReference type="SAM" id="SignalP"/>
    </source>
</evidence>
<protein>
    <recommendedName>
        <fullName evidence="4">Lipoprotein</fullName>
    </recommendedName>
</protein>